<gene>
    <name evidence="1" type="ordered locus">Thexy_2291</name>
</gene>
<dbReference type="HOGENOM" id="CLU_159273_0_0_9"/>
<sequence length="131" mass="15365">MRKMLLVFSHQLTKDQMEDAFHTYGVGEFTYLPDDLKKVWASIPPEAESIRFCVGKIAEWIKQNSRKGDYVLLQGDFGATFLLVDFCFESGLIPIYSTTARDADERTFTDGTVKVHRTFKHVRFRKYERWK</sequence>
<accession>F6BLU2</accession>
<dbReference type="STRING" id="858215.Thexy_2291"/>
<dbReference type="AlphaFoldDB" id="F6BLU2"/>
<protein>
    <submittedName>
        <fullName evidence="1">Uncharacterized protein</fullName>
    </submittedName>
</protein>
<name>F6BLU2_THEXL</name>
<proteinExistence type="predicted"/>
<dbReference type="eggNOG" id="ENOG5032UF4">
    <property type="taxonomic scope" value="Bacteria"/>
</dbReference>
<dbReference type="NCBIfam" id="NF040559">
    <property type="entry name" value="CAS_Csx20"/>
    <property type="match status" value="1"/>
</dbReference>
<organism evidence="1 2">
    <name type="scientific">Thermoanaerobacterium xylanolyticum (strain ATCC 49914 / DSM 7097 / LX-11)</name>
    <dbReference type="NCBI Taxonomy" id="858215"/>
    <lineage>
        <taxon>Bacteria</taxon>
        <taxon>Bacillati</taxon>
        <taxon>Bacillota</taxon>
        <taxon>Clostridia</taxon>
        <taxon>Thermoanaerobacterales</taxon>
        <taxon>Thermoanaerobacteraceae</taxon>
        <taxon>Thermoanaerobacterium</taxon>
    </lineage>
</organism>
<dbReference type="InterPro" id="IPR049811">
    <property type="entry name" value="MJ1673-like_dom"/>
</dbReference>
<keyword evidence="2" id="KW-1185">Reference proteome</keyword>
<dbReference type="KEGG" id="txy:Thexy_2291"/>
<evidence type="ECO:0000313" key="2">
    <source>
        <dbReference type="Proteomes" id="UP000007239"/>
    </source>
</evidence>
<evidence type="ECO:0000313" key="1">
    <source>
        <dbReference type="EMBL" id="AEF18293.1"/>
    </source>
</evidence>
<dbReference type="Proteomes" id="UP000007239">
    <property type="component" value="Chromosome"/>
</dbReference>
<dbReference type="EMBL" id="CP002739">
    <property type="protein sequence ID" value="AEF18293.1"/>
    <property type="molecule type" value="Genomic_DNA"/>
</dbReference>
<reference evidence="1" key="1">
    <citation type="submission" date="2011-05" db="EMBL/GenBank/DDBJ databases">
        <title>Complete sequence of Thermoanaerobacterium xylanolyticum LX-11.</title>
        <authorList>
            <consortium name="US DOE Joint Genome Institute"/>
            <person name="Lucas S."/>
            <person name="Han J."/>
            <person name="Lapidus A."/>
            <person name="Cheng J.-F."/>
            <person name="Goodwin L."/>
            <person name="Pitluck S."/>
            <person name="Peters L."/>
            <person name="Mikhailova N."/>
            <person name="Lu M."/>
            <person name="Han C."/>
            <person name="Tapia R."/>
            <person name="Land M."/>
            <person name="Hauser L."/>
            <person name="Kyrpides N."/>
            <person name="Ivanova N."/>
            <person name="Pagani I."/>
            <person name="Hemme C."/>
            <person name="Woyke T."/>
        </authorList>
    </citation>
    <scope>NUCLEOTIDE SEQUENCE</scope>
    <source>
        <strain evidence="1">LX-11</strain>
    </source>
</reference>
<dbReference type="RefSeq" id="WP_013789019.1">
    <property type="nucleotide sequence ID" value="NC_015555.1"/>
</dbReference>